<keyword evidence="3" id="KW-0067">ATP-binding</keyword>
<dbReference type="InterPro" id="IPR038718">
    <property type="entry name" value="SNF2-like_sf"/>
</dbReference>
<dbReference type="Gene3D" id="3.40.50.10810">
    <property type="entry name" value="Tandem AAA-ATPase domain"/>
    <property type="match status" value="1"/>
</dbReference>
<proteinExistence type="predicted"/>
<feature type="region of interest" description="Disordered" evidence="4">
    <location>
        <begin position="1"/>
        <end position="50"/>
    </location>
</feature>
<gene>
    <name evidence="7" type="ORF">BASA50_004429</name>
</gene>
<evidence type="ECO:0000256" key="3">
    <source>
        <dbReference type="ARBA" id="ARBA00022840"/>
    </source>
</evidence>
<dbReference type="CDD" id="cd18008">
    <property type="entry name" value="DEXDc_SHPRH-like"/>
    <property type="match status" value="1"/>
</dbReference>
<dbReference type="InterPro" id="IPR027417">
    <property type="entry name" value="P-loop_NTPase"/>
</dbReference>
<feature type="compositionally biased region" description="Low complexity" evidence="4">
    <location>
        <begin position="76"/>
        <end position="87"/>
    </location>
</feature>
<evidence type="ECO:0000259" key="5">
    <source>
        <dbReference type="PROSITE" id="PS51192"/>
    </source>
</evidence>
<organism evidence="7 8">
    <name type="scientific">Batrachochytrium salamandrivorans</name>
    <dbReference type="NCBI Taxonomy" id="1357716"/>
    <lineage>
        <taxon>Eukaryota</taxon>
        <taxon>Fungi</taxon>
        <taxon>Fungi incertae sedis</taxon>
        <taxon>Chytridiomycota</taxon>
        <taxon>Chytridiomycota incertae sedis</taxon>
        <taxon>Chytridiomycetes</taxon>
        <taxon>Rhizophydiales</taxon>
        <taxon>Rhizophydiales incertae sedis</taxon>
        <taxon>Batrachochytrium</taxon>
    </lineage>
</organism>
<comment type="caution">
    <text evidence="7">The sequence shown here is derived from an EMBL/GenBank/DDBJ whole genome shotgun (WGS) entry which is preliminary data.</text>
</comment>
<dbReference type="InterPro" id="IPR014001">
    <property type="entry name" value="Helicase_ATP-bd"/>
</dbReference>
<dbReference type="SMART" id="SM00487">
    <property type="entry name" value="DEXDc"/>
    <property type="match status" value="1"/>
</dbReference>
<keyword evidence="8" id="KW-1185">Reference proteome</keyword>
<dbReference type="CDD" id="cd18793">
    <property type="entry name" value="SF2_C_SNF"/>
    <property type="match status" value="1"/>
</dbReference>
<dbReference type="PROSITE" id="PS51194">
    <property type="entry name" value="HELICASE_CTER"/>
    <property type="match status" value="1"/>
</dbReference>
<dbReference type="PANTHER" id="PTHR45626:SF22">
    <property type="entry name" value="DNA REPAIR PROTEIN RAD5"/>
    <property type="match status" value="1"/>
</dbReference>
<dbReference type="SMART" id="SM00490">
    <property type="entry name" value="HELICc"/>
    <property type="match status" value="1"/>
</dbReference>
<keyword evidence="2" id="KW-0378">Hydrolase</keyword>
<keyword evidence="1" id="KW-0547">Nucleotide-binding</keyword>
<feature type="compositionally biased region" description="Polar residues" evidence="4">
    <location>
        <begin position="30"/>
        <end position="39"/>
    </location>
</feature>
<dbReference type="InterPro" id="IPR050628">
    <property type="entry name" value="SNF2_RAD54_helicase_TF"/>
</dbReference>
<evidence type="ECO:0000256" key="4">
    <source>
        <dbReference type="SAM" id="MobiDB-lite"/>
    </source>
</evidence>
<dbReference type="PROSITE" id="PS51192">
    <property type="entry name" value="HELICASE_ATP_BIND_1"/>
    <property type="match status" value="1"/>
</dbReference>
<feature type="compositionally biased region" description="Basic and acidic residues" evidence="4">
    <location>
        <begin position="1"/>
        <end position="10"/>
    </location>
</feature>
<evidence type="ECO:0000313" key="8">
    <source>
        <dbReference type="Proteomes" id="UP001648503"/>
    </source>
</evidence>
<dbReference type="InterPro" id="IPR001650">
    <property type="entry name" value="Helicase_C-like"/>
</dbReference>
<accession>A0ABQ8FFQ8</accession>
<reference evidence="7 8" key="1">
    <citation type="submission" date="2021-02" db="EMBL/GenBank/DDBJ databases">
        <title>Variation within the Batrachochytrium salamandrivorans European outbreak.</title>
        <authorList>
            <person name="Kelly M."/>
            <person name="Pasmans F."/>
            <person name="Shea T.P."/>
            <person name="Munoz J.F."/>
            <person name="Carranza S."/>
            <person name="Cuomo C.A."/>
            <person name="Martel A."/>
        </authorList>
    </citation>
    <scope>NUCLEOTIDE SEQUENCE [LARGE SCALE GENOMIC DNA]</scope>
    <source>
        <strain evidence="7 8">AMFP18/2</strain>
    </source>
</reference>
<dbReference type="InterPro" id="IPR049730">
    <property type="entry name" value="SNF2/RAD54-like_C"/>
</dbReference>
<evidence type="ECO:0000313" key="7">
    <source>
        <dbReference type="EMBL" id="KAH6597513.1"/>
    </source>
</evidence>
<evidence type="ECO:0000256" key="2">
    <source>
        <dbReference type="ARBA" id="ARBA00022801"/>
    </source>
</evidence>
<dbReference type="EMBL" id="JAFCIX010000143">
    <property type="protein sequence ID" value="KAH6597513.1"/>
    <property type="molecule type" value="Genomic_DNA"/>
</dbReference>
<feature type="domain" description="Helicase C-terminal" evidence="6">
    <location>
        <begin position="767"/>
        <end position="928"/>
    </location>
</feature>
<feature type="region of interest" description="Disordered" evidence="4">
    <location>
        <begin position="342"/>
        <end position="365"/>
    </location>
</feature>
<feature type="region of interest" description="Disordered" evidence="4">
    <location>
        <begin position="62"/>
        <end position="119"/>
    </location>
</feature>
<dbReference type="Gene3D" id="3.40.50.300">
    <property type="entry name" value="P-loop containing nucleotide triphosphate hydrolases"/>
    <property type="match status" value="1"/>
</dbReference>
<feature type="compositionally biased region" description="Basic and acidic residues" evidence="4">
    <location>
        <begin position="100"/>
        <end position="113"/>
    </location>
</feature>
<dbReference type="SUPFAM" id="SSF52540">
    <property type="entry name" value="P-loop containing nucleoside triphosphate hydrolases"/>
    <property type="match status" value="2"/>
</dbReference>
<evidence type="ECO:0000256" key="1">
    <source>
        <dbReference type="ARBA" id="ARBA00022741"/>
    </source>
</evidence>
<feature type="domain" description="Helicase ATP-binding" evidence="5">
    <location>
        <begin position="413"/>
        <end position="605"/>
    </location>
</feature>
<feature type="region of interest" description="Disordered" evidence="4">
    <location>
        <begin position="195"/>
        <end position="271"/>
    </location>
</feature>
<dbReference type="InterPro" id="IPR000330">
    <property type="entry name" value="SNF2_N"/>
</dbReference>
<dbReference type="Pfam" id="PF00271">
    <property type="entry name" value="Helicase_C"/>
    <property type="match status" value="1"/>
</dbReference>
<evidence type="ECO:0000259" key="6">
    <source>
        <dbReference type="PROSITE" id="PS51194"/>
    </source>
</evidence>
<dbReference type="PANTHER" id="PTHR45626">
    <property type="entry name" value="TRANSCRIPTION TERMINATION FACTOR 2-RELATED"/>
    <property type="match status" value="1"/>
</dbReference>
<dbReference type="Proteomes" id="UP001648503">
    <property type="component" value="Unassembled WGS sequence"/>
</dbReference>
<sequence>MSDQRVRSTVEDSQNDRVTGSSSSSGSGGTKNIRTTVPGSSAGVRPVDMDSAVDSIAQTLSTASISRSSSHGHPTAAAASASAAAAAGPSRVPTASKQTPLKDRDQRQRHDQHVGYPSHFKPLSQQQLHHLLQKPLVYCRPEPIVAATHGKGGPQSDRKGTHSMFPVAAEASETSGISKTSGVNKASGTNVAITHIPAGSHDSGNDHRISKPASSTQSRPTHRFGAPSSYTAPPSTDLKPKLAPSNNKPSLGIRENMPPSTAIPSSVKPKSATTIAPKANTLKSGGQFIAPPQLQLFTPKATEWKSKTTNPLASRNQAFVIKVPQNDPVLVTHAKIAMASAISNVQSPSKPTRRDHSSGTTTTYSDATVTDSIKRFLESINDRPEIAPMNAPAGFVGTLMPHQKLGLGWLVERELNGPCLGGILADEMGLGKTIQIIALILKNRPPQQFNGRHATLIVSPLAVIDQWQDEISDKTLPKSQRTLVFHGSDREKLISQFDQSDIVITTYDVLSSEFKKILEKEEAAQGNVAGKKRDMAITNRELSPLFLKPWFRVVLDEAHIIKTRSTLVARATHALQARSRFCLTGTPLQNSIEDLFSIFQFLKQDPYSDYDVFKQKILKPLKSTVVRDCEAGMAQVKLVLRALLLRRTKTTLVDGKPVVDLVPRKSEVHRLEFSPSERQLYDNLLSKIKKEAKAQQGNILTYILRLRQVCNHSSLIGTLADDDLKPEPVGDFSDLSKLLSNLNLGLNSGKKEETFEQNTLPSTKCDEVVKILLENKKNVNVSKTIVFSQFVLMLDILQEALHKANIHCCRYDGTMKRAEREHTLFQFKSNENISVMLISTKCGSTGINLTAANFVILVDPWWNPMIEEQAIGRVHRIGQTLPVQVIRLVIKDTIEEKVISKQKEKLDMIEGAIGIAGASKDQSLTKQEWMDLLFS</sequence>
<protein>
    <submittedName>
        <fullName evidence="7">Uncharacterized protein</fullName>
    </submittedName>
</protein>
<name>A0ABQ8FFQ8_9FUNG</name>
<dbReference type="Pfam" id="PF00176">
    <property type="entry name" value="SNF2-rel_dom"/>
    <property type="match status" value="1"/>
</dbReference>